<accession>A0ABN8PJQ8</accession>
<comment type="caution">
    <text evidence="2">The sequence shown here is derived from an EMBL/GenBank/DDBJ whole genome shotgun (WGS) entry which is preliminary data.</text>
</comment>
<sequence length="89" mass="10248">SLDNVLKREELSGDTHETTRNKLVFSGKMLNFQPAKRKLHYLFIFFLVFTWLGLEGALAMQGCGAVMNNTLKSPRYPSKYPGRMDCVYR</sequence>
<keyword evidence="1" id="KW-0472">Membrane</keyword>
<gene>
    <name evidence="2" type="ORF">PLOB_00044202</name>
</gene>
<keyword evidence="1" id="KW-0812">Transmembrane</keyword>
<evidence type="ECO:0000256" key="1">
    <source>
        <dbReference type="SAM" id="Phobius"/>
    </source>
</evidence>
<protein>
    <recommendedName>
        <fullName evidence="4">CUB domain-containing protein</fullName>
    </recommendedName>
</protein>
<organism evidence="2 3">
    <name type="scientific">Porites lobata</name>
    <dbReference type="NCBI Taxonomy" id="104759"/>
    <lineage>
        <taxon>Eukaryota</taxon>
        <taxon>Metazoa</taxon>
        <taxon>Cnidaria</taxon>
        <taxon>Anthozoa</taxon>
        <taxon>Hexacorallia</taxon>
        <taxon>Scleractinia</taxon>
        <taxon>Fungiina</taxon>
        <taxon>Poritidae</taxon>
        <taxon>Porites</taxon>
    </lineage>
</organism>
<keyword evidence="1" id="KW-1133">Transmembrane helix</keyword>
<evidence type="ECO:0008006" key="4">
    <source>
        <dbReference type="Google" id="ProtNLM"/>
    </source>
</evidence>
<dbReference type="EMBL" id="CALNXK010000074">
    <property type="protein sequence ID" value="CAH3144638.1"/>
    <property type="molecule type" value="Genomic_DNA"/>
</dbReference>
<feature type="non-terminal residue" evidence="2">
    <location>
        <position position="89"/>
    </location>
</feature>
<evidence type="ECO:0000313" key="3">
    <source>
        <dbReference type="Proteomes" id="UP001159405"/>
    </source>
</evidence>
<dbReference type="Proteomes" id="UP001159405">
    <property type="component" value="Unassembled WGS sequence"/>
</dbReference>
<feature type="non-terminal residue" evidence="2">
    <location>
        <position position="1"/>
    </location>
</feature>
<keyword evidence="3" id="KW-1185">Reference proteome</keyword>
<name>A0ABN8PJQ8_9CNID</name>
<evidence type="ECO:0000313" key="2">
    <source>
        <dbReference type="EMBL" id="CAH3144638.1"/>
    </source>
</evidence>
<reference evidence="2 3" key="1">
    <citation type="submission" date="2022-05" db="EMBL/GenBank/DDBJ databases">
        <authorList>
            <consortium name="Genoscope - CEA"/>
            <person name="William W."/>
        </authorList>
    </citation>
    <scope>NUCLEOTIDE SEQUENCE [LARGE SCALE GENOMIC DNA]</scope>
</reference>
<proteinExistence type="predicted"/>
<feature type="transmembrane region" description="Helical" evidence="1">
    <location>
        <begin position="39"/>
        <end position="60"/>
    </location>
</feature>